<dbReference type="InterPro" id="IPR032816">
    <property type="entry name" value="VTT_dom"/>
</dbReference>
<evidence type="ECO:0000256" key="1">
    <source>
        <dbReference type="SAM" id="Phobius"/>
    </source>
</evidence>
<evidence type="ECO:0000313" key="4">
    <source>
        <dbReference type="Proteomes" id="UP000252770"/>
    </source>
</evidence>
<comment type="caution">
    <text evidence="3">The sequence shown here is derived from an EMBL/GenBank/DDBJ whole genome shotgun (WGS) entry which is preliminary data.</text>
</comment>
<reference evidence="3 4" key="1">
    <citation type="submission" date="2018-07" db="EMBL/GenBank/DDBJ databases">
        <title>Desertimonas flava gen. nov. sp. nov.</title>
        <authorList>
            <person name="Liu S."/>
        </authorList>
    </citation>
    <scope>NUCLEOTIDE SEQUENCE [LARGE SCALE GENOMIC DNA]</scope>
    <source>
        <strain evidence="3 4">16Sb5-5</strain>
    </source>
</reference>
<feature type="transmembrane region" description="Helical" evidence="1">
    <location>
        <begin position="130"/>
        <end position="150"/>
    </location>
</feature>
<proteinExistence type="predicted"/>
<dbReference type="Proteomes" id="UP000252770">
    <property type="component" value="Unassembled WGS sequence"/>
</dbReference>
<evidence type="ECO:0000313" key="3">
    <source>
        <dbReference type="EMBL" id="RCK68461.1"/>
    </source>
</evidence>
<gene>
    <name evidence="3" type="ORF">DT076_16245</name>
</gene>
<dbReference type="EMBL" id="QOUI01000011">
    <property type="protein sequence ID" value="RCK68461.1"/>
    <property type="molecule type" value="Genomic_DNA"/>
</dbReference>
<feature type="transmembrane region" description="Helical" evidence="1">
    <location>
        <begin position="97"/>
        <end position="124"/>
    </location>
</feature>
<dbReference type="AlphaFoldDB" id="A0A367YU03"/>
<keyword evidence="1" id="KW-1133">Transmembrane helix</keyword>
<feature type="domain" description="VTT" evidence="2">
    <location>
        <begin position="14"/>
        <end position="116"/>
    </location>
</feature>
<accession>A0A367YU03</accession>
<keyword evidence="1" id="KW-0812">Transmembrane</keyword>
<organism evidence="3 4">
    <name type="scientific">Desertihabitans brevis</name>
    <dbReference type="NCBI Taxonomy" id="2268447"/>
    <lineage>
        <taxon>Bacteria</taxon>
        <taxon>Bacillati</taxon>
        <taxon>Actinomycetota</taxon>
        <taxon>Actinomycetes</taxon>
        <taxon>Propionibacteriales</taxon>
        <taxon>Propionibacteriaceae</taxon>
        <taxon>Desertihabitans</taxon>
    </lineage>
</organism>
<dbReference type="RefSeq" id="WP_114127748.1">
    <property type="nucleotide sequence ID" value="NZ_QOUI01000011.1"/>
</dbReference>
<keyword evidence="4" id="KW-1185">Reference proteome</keyword>
<sequence>MSLDPTSWGWPFPATAAALFVVAFLRAGATHVLGRALRRGAEHSRLARLLERPGYQRAERLVDRWGSPAVALSFLTVGLQTLVNLASGVTRMSWWRYLPGLAVGAVLWGLLYAGVGFAGFAAFVELWRRSPVLAVGALVALGVAVALLLVRRRAHSAA</sequence>
<name>A0A367YU03_9ACTN</name>
<evidence type="ECO:0000259" key="2">
    <source>
        <dbReference type="Pfam" id="PF09335"/>
    </source>
</evidence>
<dbReference type="Pfam" id="PF09335">
    <property type="entry name" value="VTT_dom"/>
    <property type="match status" value="1"/>
</dbReference>
<protein>
    <recommendedName>
        <fullName evidence="2">VTT domain-containing protein</fullName>
    </recommendedName>
</protein>
<keyword evidence="1" id="KW-0472">Membrane</keyword>